<comment type="caution">
    <text evidence="2">The sequence shown here is derived from an EMBL/GenBank/DDBJ whole genome shotgun (WGS) entry which is preliminary data.</text>
</comment>
<feature type="compositionally biased region" description="Low complexity" evidence="1">
    <location>
        <begin position="207"/>
        <end position="222"/>
    </location>
</feature>
<reference evidence="2" key="1">
    <citation type="submission" date="2021-06" db="EMBL/GenBank/DDBJ databases">
        <title>Comparative genomics, transcriptomics and evolutionary studies reveal genomic signatures of adaptation to plant cell wall in hemibiotrophic fungi.</title>
        <authorList>
            <consortium name="DOE Joint Genome Institute"/>
            <person name="Baroncelli R."/>
            <person name="Diaz J.F."/>
            <person name="Benocci T."/>
            <person name="Peng M."/>
            <person name="Battaglia E."/>
            <person name="Haridas S."/>
            <person name="Andreopoulos W."/>
            <person name="Labutti K."/>
            <person name="Pangilinan J."/>
            <person name="Floch G.L."/>
            <person name="Makela M.R."/>
            <person name="Henrissat B."/>
            <person name="Grigoriev I.V."/>
            <person name="Crouch J.A."/>
            <person name="De Vries R.P."/>
            <person name="Sukno S.A."/>
            <person name="Thon M.R."/>
        </authorList>
    </citation>
    <scope>NUCLEOTIDE SEQUENCE</scope>
    <source>
        <strain evidence="2">MAFF235873</strain>
    </source>
</reference>
<organism evidence="2 3">
    <name type="scientific">Colletotrichum zoysiae</name>
    <dbReference type="NCBI Taxonomy" id="1216348"/>
    <lineage>
        <taxon>Eukaryota</taxon>
        <taxon>Fungi</taxon>
        <taxon>Dikarya</taxon>
        <taxon>Ascomycota</taxon>
        <taxon>Pezizomycotina</taxon>
        <taxon>Sordariomycetes</taxon>
        <taxon>Hypocreomycetidae</taxon>
        <taxon>Glomerellales</taxon>
        <taxon>Glomerellaceae</taxon>
        <taxon>Colletotrichum</taxon>
        <taxon>Colletotrichum graminicola species complex</taxon>
    </lineage>
</organism>
<gene>
    <name evidence="2" type="ORF">LX32DRAFT_250941</name>
</gene>
<keyword evidence="3" id="KW-1185">Reference proteome</keyword>
<evidence type="ECO:0000313" key="3">
    <source>
        <dbReference type="Proteomes" id="UP001232148"/>
    </source>
</evidence>
<evidence type="ECO:0000256" key="1">
    <source>
        <dbReference type="SAM" id="MobiDB-lite"/>
    </source>
</evidence>
<proteinExistence type="predicted"/>
<accession>A0AAD9H4Q9</accession>
<dbReference type="EMBL" id="MU843104">
    <property type="protein sequence ID" value="KAK2021444.1"/>
    <property type="molecule type" value="Genomic_DNA"/>
</dbReference>
<feature type="compositionally biased region" description="Low complexity" evidence="1">
    <location>
        <begin position="231"/>
        <end position="244"/>
    </location>
</feature>
<feature type="region of interest" description="Disordered" evidence="1">
    <location>
        <begin position="194"/>
        <end position="244"/>
    </location>
</feature>
<protein>
    <submittedName>
        <fullName evidence="2">Uncharacterized protein</fullName>
    </submittedName>
</protein>
<dbReference type="Proteomes" id="UP001232148">
    <property type="component" value="Unassembled WGS sequence"/>
</dbReference>
<name>A0AAD9H4Q9_9PEZI</name>
<evidence type="ECO:0000313" key="2">
    <source>
        <dbReference type="EMBL" id="KAK2021444.1"/>
    </source>
</evidence>
<dbReference type="AlphaFoldDB" id="A0AAD9H4Q9"/>
<sequence length="244" mass="27847">MRIQVRTYVFVRCMHQEYSESGGLRIECVGFNPAPSKWTLPKREWERRVVCVCVSSQAASRHHFRGGGDDRKIKIKINKKEEKRLGLPLKEIHAHGLTHTHTHTLTLSHLTLTLDSSVTGFECEWLVHWTDGPVDVWCVAAAAGGWKGTFAGTYTDTTRQTQHAYTHTHTPTHTRVRYTTDRLLWHPESCCTGKHNPRAGERKTESRTSLLRSSTHVLSVSLEKPSASWNEQEQAQAQEQQEQE</sequence>